<dbReference type="GO" id="GO:0005667">
    <property type="term" value="C:transcription regulator complex"/>
    <property type="evidence" value="ECO:0007669"/>
    <property type="project" value="InterPro"/>
</dbReference>
<evidence type="ECO:0000256" key="3">
    <source>
        <dbReference type="ARBA" id="ARBA00023015"/>
    </source>
</evidence>
<name>A0A423T9E6_PENVA</name>
<evidence type="ECO:0000256" key="2">
    <source>
        <dbReference type="ARBA" id="ARBA00010940"/>
    </source>
</evidence>
<reference evidence="11 12" key="2">
    <citation type="submission" date="2019-01" db="EMBL/GenBank/DDBJ databases">
        <title>The decoding of complex shrimp genome reveals the adaptation for benthos swimmer, frequently molting mechanism and breeding impact on genome.</title>
        <authorList>
            <person name="Sun Y."/>
            <person name="Gao Y."/>
            <person name="Yu Y."/>
        </authorList>
    </citation>
    <scope>NUCLEOTIDE SEQUENCE [LARGE SCALE GENOMIC DNA]</scope>
    <source>
        <tissue evidence="11">Muscle</tissue>
    </source>
</reference>
<dbReference type="EMBL" id="QCYY01002063">
    <property type="protein sequence ID" value="ROT73113.1"/>
    <property type="molecule type" value="Genomic_DNA"/>
</dbReference>
<dbReference type="Gene3D" id="1.10.10.10">
    <property type="entry name" value="Winged helix-like DNA-binding domain superfamily/Winged helix DNA-binding domain"/>
    <property type="match status" value="1"/>
</dbReference>
<dbReference type="CDD" id="cd14458">
    <property type="entry name" value="DP_DD"/>
    <property type="match status" value="1"/>
</dbReference>
<evidence type="ECO:0000256" key="8">
    <source>
        <dbReference type="SAM" id="MobiDB-lite"/>
    </source>
</evidence>
<proteinExistence type="inferred from homology"/>
<dbReference type="InterPro" id="IPR015648">
    <property type="entry name" value="Transcrpt_fac_DP"/>
</dbReference>
<dbReference type="Proteomes" id="UP000283509">
    <property type="component" value="Unassembled WGS sequence"/>
</dbReference>
<accession>A0A423T9E6</accession>
<dbReference type="Pfam" id="PF02319">
    <property type="entry name" value="WHD_E2F_TDP"/>
    <property type="match status" value="1"/>
</dbReference>
<dbReference type="GO" id="GO:0000981">
    <property type="term" value="F:DNA-binding transcription factor activity, RNA polymerase II-specific"/>
    <property type="evidence" value="ECO:0007669"/>
    <property type="project" value="TreeGrafter"/>
</dbReference>
<dbReference type="InterPro" id="IPR037241">
    <property type="entry name" value="E2F-DP_heterodim"/>
</dbReference>
<keyword evidence="12" id="KW-1185">Reference proteome</keyword>
<dbReference type="GO" id="GO:0051726">
    <property type="term" value="P:regulation of cell cycle"/>
    <property type="evidence" value="ECO:0007669"/>
    <property type="project" value="InterPro"/>
</dbReference>
<dbReference type="InterPro" id="IPR014889">
    <property type="entry name" value="Transc_factor_DP_C"/>
</dbReference>
<evidence type="ECO:0000259" key="10">
    <source>
        <dbReference type="SMART" id="SM01372"/>
    </source>
</evidence>
<dbReference type="InterPro" id="IPR036390">
    <property type="entry name" value="WH_DNA-bd_sf"/>
</dbReference>
<dbReference type="SMART" id="SM01138">
    <property type="entry name" value="DP"/>
    <property type="match status" value="1"/>
</dbReference>
<comment type="subcellular location">
    <subcellularLocation>
        <location evidence="1 7">Nucleus</location>
    </subcellularLocation>
</comment>
<dbReference type="Pfam" id="PF08781">
    <property type="entry name" value="DP"/>
    <property type="match status" value="1"/>
</dbReference>
<dbReference type="PANTHER" id="PTHR12548:SF9">
    <property type="entry name" value="TRANSCRIPTION FACTOR DP"/>
    <property type="match status" value="1"/>
</dbReference>
<evidence type="ECO:0000256" key="4">
    <source>
        <dbReference type="ARBA" id="ARBA00023125"/>
    </source>
</evidence>
<comment type="caution">
    <text evidence="11">The sequence shown here is derived from an EMBL/GenBank/DDBJ whole genome shotgun (WGS) entry which is preliminary data.</text>
</comment>
<feature type="domain" description="E2F/DP family winged-helix DNA-binding" evidence="10">
    <location>
        <begin position="265"/>
        <end position="348"/>
    </location>
</feature>
<dbReference type="FunFam" id="1.10.10.10:FF:000047">
    <property type="entry name" value="Transcription factor"/>
    <property type="match status" value="1"/>
</dbReference>
<dbReference type="OrthoDB" id="552115at2759"/>
<feature type="domain" description="Transcription factor DP C-terminal" evidence="9">
    <location>
        <begin position="355"/>
        <end position="499"/>
    </location>
</feature>
<dbReference type="PANTHER" id="PTHR12548">
    <property type="entry name" value="TRANSCRIPTION FACTOR DP"/>
    <property type="match status" value="1"/>
</dbReference>
<dbReference type="SMART" id="SM01372">
    <property type="entry name" value="E2F_TDP"/>
    <property type="match status" value="1"/>
</dbReference>
<evidence type="ECO:0000313" key="11">
    <source>
        <dbReference type="EMBL" id="ROT73113.1"/>
    </source>
</evidence>
<comment type="similarity">
    <text evidence="2 7">Belongs to the E2F/DP family.</text>
</comment>
<evidence type="ECO:0000256" key="7">
    <source>
        <dbReference type="RuleBase" id="RU003796"/>
    </source>
</evidence>
<organism evidence="11 12">
    <name type="scientific">Penaeus vannamei</name>
    <name type="common">Whiteleg shrimp</name>
    <name type="synonym">Litopenaeus vannamei</name>
    <dbReference type="NCBI Taxonomy" id="6689"/>
    <lineage>
        <taxon>Eukaryota</taxon>
        <taxon>Metazoa</taxon>
        <taxon>Ecdysozoa</taxon>
        <taxon>Arthropoda</taxon>
        <taxon>Crustacea</taxon>
        <taxon>Multicrustacea</taxon>
        <taxon>Malacostraca</taxon>
        <taxon>Eumalacostraca</taxon>
        <taxon>Eucarida</taxon>
        <taxon>Decapoda</taxon>
        <taxon>Dendrobranchiata</taxon>
        <taxon>Penaeoidea</taxon>
        <taxon>Penaeidae</taxon>
        <taxon>Penaeus</taxon>
    </lineage>
</organism>
<evidence type="ECO:0000256" key="5">
    <source>
        <dbReference type="ARBA" id="ARBA00023163"/>
    </source>
</evidence>
<evidence type="ECO:0000256" key="6">
    <source>
        <dbReference type="ARBA" id="ARBA00023242"/>
    </source>
</evidence>
<dbReference type="Gene3D" id="1.20.140.80">
    <property type="entry name" value="Transcription factor DP"/>
    <property type="match status" value="1"/>
</dbReference>
<dbReference type="InterPro" id="IPR036388">
    <property type="entry name" value="WH-like_DNA-bd_sf"/>
</dbReference>
<dbReference type="SUPFAM" id="SSF144074">
    <property type="entry name" value="E2F-DP heterodimerization region"/>
    <property type="match status" value="1"/>
</dbReference>
<dbReference type="GO" id="GO:0000977">
    <property type="term" value="F:RNA polymerase II transcription regulatory region sequence-specific DNA binding"/>
    <property type="evidence" value="ECO:0007669"/>
    <property type="project" value="TreeGrafter"/>
</dbReference>
<feature type="compositionally biased region" description="Acidic residues" evidence="8">
    <location>
        <begin position="563"/>
        <end position="579"/>
    </location>
</feature>
<keyword evidence="3 7" id="KW-0805">Transcription regulation</keyword>
<dbReference type="SUPFAM" id="SSF46785">
    <property type="entry name" value="Winged helix' DNA-binding domain"/>
    <property type="match status" value="1"/>
</dbReference>
<evidence type="ECO:0000313" key="12">
    <source>
        <dbReference type="Proteomes" id="UP000283509"/>
    </source>
</evidence>
<evidence type="ECO:0000256" key="1">
    <source>
        <dbReference type="ARBA" id="ARBA00004123"/>
    </source>
</evidence>
<keyword evidence="6 7" id="KW-0539">Nucleus</keyword>
<dbReference type="STRING" id="6689.A0A423T9E6"/>
<dbReference type="AlphaFoldDB" id="A0A423T9E6"/>
<sequence>MMMVVVLLSQTALGLSPCSFFLIVTDGDSATPSFWSQLSPPPQFLTPPCSSHGLHRPPSALLSPPPETLLRSSLALVAIAQRRPGDVEGQPGVRADQIIPSLTRYGVSSGQPQMIKVMGGKGGQLPIQLAGVGAGGSAGTVKATFIKTSGDQGQTVLQTSKLPSGQIIAIPAKQGLNVQNIRGNQVMVPVNSVQMKSPLRSVDQQQHTGMTGRSSLTTSPVVIRTQTGSLTANPVVSVCYHSGARKRHDFDFDYGVESKRRKSEKGGKGLRHFSMKVCEKVKAKGTTSYNEVADELVSEFTDPSRCASPSDGANYDQKNIRRRVYDALNVLMAMNIISKEKKEIRWLGLPTNSAQECRKLEQERHKRVERIKLKTQQLQDLILQQIAFKNLVERNRSEERVHGAPSPNSAIQLPFIIVNTSKKTVIDCSISNDKTEYLFNFDDTFEIHDDIEVLKRMGMALGLEKAQCSNVDLERARSMVPKALESYVTDLAEGNHEPKLNLREDLSVLGGELYGEEDIEVGGMTRSGSGGASSGIGVISRHSSLISLQHEHRPDSASPSSFGDEEDEDMLDDSDGDIS</sequence>
<dbReference type="GO" id="GO:0005634">
    <property type="term" value="C:nucleus"/>
    <property type="evidence" value="ECO:0007669"/>
    <property type="project" value="UniProtKB-SubCell"/>
</dbReference>
<evidence type="ECO:0000259" key="9">
    <source>
        <dbReference type="SMART" id="SM01138"/>
    </source>
</evidence>
<feature type="region of interest" description="Disordered" evidence="8">
    <location>
        <begin position="46"/>
        <end position="65"/>
    </location>
</feature>
<protein>
    <submittedName>
        <fullName evidence="11">Putative transcription factor Dp-1 isoform X2</fullName>
    </submittedName>
</protein>
<dbReference type="InterPro" id="IPR003316">
    <property type="entry name" value="E2F_WHTH_DNA-bd_dom"/>
</dbReference>
<keyword evidence="5 7" id="KW-0804">Transcription</keyword>
<dbReference type="FunFam" id="1.20.140.80:FF:000001">
    <property type="entry name" value="Transcription factor"/>
    <property type="match status" value="1"/>
</dbReference>
<feature type="region of interest" description="Disordered" evidence="8">
    <location>
        <begin position="543"/>
        <end position="579"/>
    </location>
</feature>
<dbReference type="InterPro" id="IPR038168">
    <property type="entry name" value="TF_DP_C_sf"/>
</dbReference>
<keyword evidence="4 7" id="KW-0238">DNA-binding</keyword>
<reference evidence="11 12" key="1">
    <citation type="submission" date="2018-04" db="EMBL/GenBank/DDBJ databases">
        <authorList>
            <person name="Zhang X."/>
            <person name="Yuan J."/>
            <person name="Li F."/>
            <person name="Xiang J."/>
        </authorList>
    </citation>
    <scope>NUCLEOTIDE SEQUENCE [LARGE SCALE GENOMIC DNA]</scope>
    <source>
        <tissue evidence="11">Muscle</tissue>
    </source>
</reference>
<gene>
    <name evidence="11" type="ORF">C7M84_008467</name>
</gene>